<dbReference type="InterPro" id="IPR016166">
    <property type="entry name" value="FAD-bd_PCMH"/>
</dbReference>
<evidence type="ECO:0000256" key="2">
    <source>
        <dbReference type="ARBA" id="ARBA00022630"/>
    </source>
</evidence>
<reference evidence="8" key="1">
    <citation type="journal article" date="2023" name="Mol. Phylogenet. Evol.">
        <title>Genome-scale phylogeny and comparative genomics of the fungal order Sordariales.</title>
        <authorList>
            <person name="Hensen N."/>
            <person name="Bonometti L."/>
            <person name="Westerberg I."/>
            <person name="Brannstrom I.O."/>
            <person name="Guillou S."/>
            <person name="Cros-Aarteil S."/>
            <person name="Calhoun S."/>
            <person name="Haridas S."/>
            <person name="Kuo A."/>
            <person name="Mondo S."/>
            <person name="Pangilinan J."/>
            <person name="Riley R."/>
            <person name="LaButti K."/>
            <person name="Andreopoulos B."/>
            <person name="Lipzen A."/>
            <person name="Chen C."/>
            <person name="Yan M."/>
            <person name="Daum C."/>
            <person name="Ng V."/>
            <person name="Clum A."/>
            <person name="Steindorff A."/>
            <person name="Ohm R.A."/>
            <person name="Martin F."/>
            <person name="Silar P."/>
            <person name="Natvig D.O."/>
            <person name="Lalanne C."/>
            <person name="Gautier V."/>
            <person name="Ament-Velasquez S.L."/>
            <person name="Kruys A."/>
            <person name="Hutchinson M.I."/>
            <person name="Powell A.J."/>
            <person name="Barry K."/>
            <person name="Miller A.N."/>
            <person name="Grigoriev I.V."/>
            <person name="Debuchy R."/>
            <person name="Gladieux P."/>
            <person name="Hiltunen Thoren M."/>
            <person name="Johannesson H."/>
        </authorList>
    </citation>
    <scope>NUCLEOTIDE SEQUENCE</scope>
    <source>
        <strain evidence="8">CBS 232.78</strain>
    </source>
</reference>
<dbReference type="EMBL" id="JAULSW010000011">
    <property type="protein sequence ID" value="KAK3367529.1"/>
    <property type="molecule type" value="Genomic_DNA"/>
</dbReference>
<accession>A0AAE0N2Z7</accession>
<evidence type="ECO:0000256" key="1">
    <source>
        <dbReference type="ARBA" id="ARBA00005466"/>
    </source>
</evidence>
<evidence type="ECO:0000256" key="3">
    <source>
        <dbReference type="ARBA" id="ARBA00022729"/>
    </source>
</evidence>
<dbReference type="Proteomes" id="UP001285441">
    <property type="component" value="Unassembled WGS sequence"/>
</dbReference>
<dbReference type="SUPFAM" id="SSF56176">
    <property type="entry name" value="FAD-binding/transporter-associated domain-like"/>
    <property type="match status" value="1"/>
</dbReference>
<dbReference type="InterPro" id="IPR050416">
    <property type="entry name" value="FAD-linked_Oxidoreductase"/>
</dbReference>
<feature type="chain" id="PRO_5042092641" description="FAD-binding PCMH-type domain-containing protein" evidence="6">
    <location>
        <begin position="21"/>
        <end position="506"/>
    </location>
</feature>
<evidence type="ECO:0000313" key="9">
    <source>
        <dbReference type="Proteomes" id="UP001285441"/>
    </source>
</evidence>
<name>A0AAE0N2Z7_9PEZI</name>
<evidence type="ECO:0000259" key="7">
    <source>
        <dbReference type="PROSITE" id="PS51387"/>
    </source>
</evidence>
<keyword evidence="9" id="KW-1185">Reference proteome</keyword>
<reference evidence="8" key="2">
    <citation type="submission" date="2023-06" db="EMBL/GenBank/DDBJ databases">
        <authorList>
            <consortium name="Lawrence Berkeley National Laboratory"/>
            <person name="Haridas S."/>
            <person name="Hensen N."/>
            <person name="Bonometti L."/>
            <person name="Westerberg I."/>
            <person name="Brannstrom I.O."/>
            <person name="Guillou S."/>
            <person name="Cros-Aarteil S."/>
            <person name="Calhoun S."/>
            <person name="Kuo A."/>
            <person name="Mondo S."/>
            <person name="Pangilinan J."/>
            <person name="Riley R."/>
            <person name="LaButti K."/>
            <person name="Andreopoulos B."/>
            <person name="Lipzen A."/>
            <person name="Chen C."/>
            <person name="Yanf M."/>
            <person name="Daum C."/>
            <person name="Ng V."/>
            <person name="Clum A."/>
            <person name="Steindorff A."/>
            <person name="Ohm R."/>
            <person name="Martin F."/>
            <person name="Silar P."/>
            <person name="Natvig D."/>
            <person name="Lalanne C."/>
            <person name="Gautier V."/>
            <person name="Ament-velasquez S.L."/>
            <person name="Kruys A."/>
            <person name="Hutchinson M.I."/>
            <person name="Powell A.J."/>
            <person name="Barry K."/>
            <person name="Miller A.N."/>
            <person name="Grigoriev I.V."/>
            <person name="Debuchy R."/>
            <person name="Gladieux P."/>
            <person name="Thoren M.H."/>
            <person name="Johannesson H."/>
        </authorList>
    </citation>
    <scope>NUCLEOTIDE SEQUENCE</scope>
    <source>
        <strain evidence="8">CBS 232.78</strain>
    </source>
</reference>
<proteinExistence type="inferred from homology"/>
<dbReference type="Pfam" id="PF01565">
    <property type="entry name" value="FAD_binding_4"/>
    <property type="match status" value="1"/>
</dbReference>
<sequence>MLRQIHHILAFVCAVHAAAAREINFEALFGPHVSDDTEIASAGSDNFSSVLSHHWTLWKAPKFQGAIKPATEADVQKIVKLATKNNISFLATNNGHGTNTKYGITPVDLNINLRNLNSVAVDGKKNTVTIGGGTVLGEVTEKIYAAGKELPTGNAVCVGMVGLTIGGGVGVQTGTHGLTLDALLSVRLVTWTGDVITVSKKRNADLFWAIKGAGANFGIITEATYELYDHTNHGQVLYNRYTFPASANRSIFELMATYDGDNLPAPMSYIPQIRFNRETNLPEILLLIVYFGSKEQAQPHIDKVLALKPVAATLNYGPQPPMFEFLSVGLCSTDYRNHFHVGTKRTDPATYEEIFGDMVEFYKAHPGYNGVVILQRESTRYALSRPVHESVYPWRDIGTFALMLNRWDPTTVSDADLESIADTVMGKIQKTSGFKTRHVYINYDYGTETLAEIYGAKNLNRLSKLKGEWDPHNKFGRGNPIPLLGKVKASSYGRFVENGRADDLRK</sequence>
<feature type="domain" description="FAD-binding PCMH-type" evidence="7">
    <location>
        <begin position="59"/>
        <end position="230"/>
    </location>
</feature>
<dbReference type="PANTHER" id="PTHR42973:SF32">
    <property type="entry name" value="FAD-LINKED OXIDOREDUCTASE AFOF"/>
    <property type="match status" value="1"/>
</dbReference>
<dbReference type="InterPro" id="IPR012951">
    <property type="entry name" value="BBE"/>
</dbReference>
<dbReference type="GO" id="GO:0016491">
    <property type="term" value="F:oxidoreductase activity"/>
    <property type="evidence" value="ECO:0007669"/>
    <property type="project" value="UniProtKB-KW"/>
</dbReference>
<dbReference type="InterPro" id="IPR016169">
    <property type="entry name" value="FAD-bd_PCMH_sub2"/>
</dbReference>
<dbReference type="Gene3D" id="3.30.465.10">
    <property type="match status" value="1"/>
</dbReference>
<evidence type="ECO:0000313" key="8">
    <source>
        <dbReference type="EMBL" id="KAK3367529.1"/>
    </source>
</evidence>
<dbReference type="PANTHER" id="PTHR42973">
    <property type="entry name" value="BINDING OXIDOREDUCTASE, PUTATIVE (AFU_ORTHOLOGUE AFUA_1G17690)-RELATED"/>
    <property type="match status" value="1"/>
</dbReference>
<dbReference type="InterPro" id="IPR006094">
    <property type="entry name" value="Oxid_FAD_bind_N"/>
</dbReference>
<keyword evidence="2" id="KW-0285">Flavoprotein</keyword>
<evidence type="ECO:0000256" key="6">
    <source>
        <dbReference type="SAM" id="SignalP"/>
    </source>
</evidence>
<dbReference type="Pfam" id="PF08031">
    <property type="entry name" value="BBE"/>
    <property type="match status" value="1"/>
</dbReference>
<keyword evidence="4" id="KW-0274">FAD</keyword>
<dbReference type="InterPro" id="IPR036318">
    <property type="entry name" value="FAD-bd_PCMH-like_sf"/>
</dbReference>
<keyword evidence="5" id="KW-0560">Oxidoreductase</keyword>
<evidence type="ECO:0000256" key="4">
    <source>
        <dbReference type="ARBA" id="ARBA00022827"/>
    </source>
</evidence>
<gene>
    <name evidence="8" type="ORF">B0H63DRAFT_455622</name>
</gene>
<comment type="similarity">
    <text evidence="1">Belongs to the oxygen-dependent FAD-linked oxidoreductase family.</text>
</comment>
<protein>
    <recommendedName>
        <fullName evidence="7">FAD-binding PCMH-type domain-containing protein</fullName>
    </recommendedName>
</protein>
<comment type="caution">
    <text evidence="8">The sequence shown here is derived from an EMBL/GenBank/DDBJ whole genome shotgun (WGS) entry which is preliminary data.</text>
</comment>
<dbReference type="PROSITE" id="PS51387">
    <property type="entry name" value="FAD_PCMH"/>
    <property type="match status" value="1"/>
</dbReference>
<dbReference type="AlphaFoldDB" id="A0AAE0N2Z7"/>
<feature type="signal peptide" evidence="6">
    <location>
        <begin position="1"/>
        <end position="20"/>
    </location>
</feature>
<keyword evidence="3 6" id="KW-0732">Signal</keyword>
<dbReference type="GO" id="GO:0071949">
    <property type="term" value="F:FAD binding"/>
    <property type="evidence" value="ECO:0007669"/>
    <property type="project" value="InterPro"/>
</dbReference>
<organism evidence="8 9">
    <name type="scientific">Podospora didyma</name>
    <dbReference type="NCBI Taxonomy" id="330526"/>
    <lineage>
        <taxon>Eukaryota</taxon>
        <taxon>Fungi</taxon>
        <taxon>Dikarya</taxon>
        <taxon>Ascomycota</taxon>
        <taxon>Pezizomycotina</taxon>
        <taxon>Sordariomycetes</taxon>
        <taxon>Sordariomycetidae</taxon>
        <taxon>Sordariales</taxon>
        <taxon>Podosporaceae</taxon>
        <taxon>Podospora</taxon>
    </lineage>
</organism>
<evidence type="ECO:0000256" key="5">
    <source>
        <dbReference type="ARBA" id="ARBA00023002"/>
    </source>
</evidence>
<dbReference type="Gene3D" id="3.40.462.20">
    <property type="match status" value="1"/>
</dbReference>